<evidence type="ECO:0000256" key="2">
    <source>
        <dbReference type="SAM" id="Phobius"/>
    </source>
</evidence>
<feature type="compositionally biased region" description="Polar residues" evidence="1">
    <location>
        <begin position="52"/>
        <end position="69"/>
    </location>
</feature>
<dbReference type="FunCoup" id="A0A409VCL3">
    <property type="interactions" value="20"/>
</dbReference>
<keyword evidence="2" id="KW-1133">Transmembrane helix</keyword>
<feature type="transmembrane region" description="Helical" evidence="2">
    <location>
        <begin position="316"/>
        <end position="337"/>
    </location>
</feature>
<evidence type="ECO:0000256" key="1">
    <source>
        <dbReference type="SAM" id="MobiDB-lite"/>
    </source>
</evidence>
<evidence type="ECO:0000313" key="4">
    <source>
        <dbReference type="EMBL" id="PPQ62775.1"/>
    </source>
</evidence>
<dbReference type="Pfam" id="PF10104">
    <property type="entry name" value="Brr6_like_C_C"/>
    <property type="match status" value="1"/>
</dbReference>
<feature type="region of interest" description="Disordered" evidence="1">
    <location>
        <begin position="1"/>
        <end position="180"/>
    </location>
</feature>
<feature type="compositionally biased region" description="Pro residues" evidence="1">
    <location>
        <begin position="76"/>
        <end position="92"/>
    </location>
</feature>
<dbReference type="PANTHER" id="PTHR28136">
    <property type="entry name" value="NUCLEUS EXPORT PROTEIN BRR6"/>
    <property type="match status" value="1"/>
</dbReference>
<feature type="region of interest" description="Disordered" evidence="1">
    <location>
        <begin position="380"/>
        <end position="403"/>
    </location>
</feature>
<name>A0A409VCL3_9AGAR</name>
<organism evidence="4 5">
    <name type="scientific">Panaeolus cyanescens</name>
    <dbReference type="NCBI Taxonomy" id="181874"/>
    <lineage>
        <taxon>Eukaryota</taxon>
        <taxon>Fungi</taxon>
        <taxon>Dikarya</taxon>
        <taxon>Basidiomycota</taxon>
        <taxon>Agaricomycotina</taxon>
        <taxon>Agaricomycetes</taxon>
        <taxon>Agaricomycetidae</taxon>
        <taxon>Agaricales</taxon>
        <taxon>Agaricineae</taxon>
        <taxon>Galeropsidaceae</taxon>
        <taxon>Panaeolus</taxon>
    </lineage>
</organism>
<comment type="caution">
    <text evidence="4">The sequence shown here is derived from an EMBL/GenBank/DDBJ whole genome shotgun (WGS) entry which is preliminary data.</text>
</comment>
<feature type="transmembrane region" description="Helical" evidence="2">
    <location>
        <begin position="212"/>
        <end position="231"/>
    </location>
</feature>
<gene>
    <name evidence="4" type="ORF">CVT24_000469</name>
</gene>
<dbReference type="PANTHER" id="PTHR28136:SF1">
    <property type="entry name" value="NUCLEUS EXPORT PROTEIN BRL1"/>
    <property type="match status" value="1"/>
</dbReference>
<dbReference type="OrthoDB" id="5961at2759"/>
<accession>A0A409VCL3</accession>
<proteinExistence type="predicted"/>
<protein>
    <recommendedName>
        <fullName evidence="3">Brl1/Brr6 domain-containing protein</fullName>
    </recommendedName>
</protein>
<dbReference type="AlphaFoldDB" id="A0A409VCL3"/>
<keyword evidence="2" id="KW-0472">Membrane</keyword>
<dbReference type="InParanoid" id="A0A409VCL3"/>
<dbReference type="InterPro" id="IPR018767">
    <property type="entry name" value="Brl1/Brr6_dom"/>
</dbReference>
<dbReference type="EMBL" id="NHTK01006137">
    <property type="protein sequence ID" value="PPQ62775.1"/>
    <property type="molecule type" value="Genomic_DNA"/>
</dbReference>
<evidence type="ECO:0000313" key="5">
    <source>
        <dbReference type="Proteomes" id="UP000284842"/>
    </source>
</evidence>
<evidence type="ECO:0000259" key="3">
    <source>
        <dbReference type="SMART" id="SM01042"/>
    </source>
</evidence>
<feature type="compositionally biased region" description="Basic residues" evidence="1">
    <location>
        <begin position="145"/>
        <end position="158"/>
    </location>
</feature>
<keyword evidence="2" id="KW-0812">Transmembrane</keyword>
<feature type="compositionally biased region" description="Basic and acidic residues" evidence="1">
    <location>
        <begin position="113"/>
        <end position="130"/>
    </location>
</feature>
<feature type="domain" description="Brl1/Brr6" evidence="3">
    <location>
        <begin position="206"/>
        <end position="338"/>
    </location>
</feature>
<keyword evidence="5" id="KW-1185">Reference proteome</keyword>
<dbReference type="InterPro" id="IPR040202">
    <property type="entry name" value="Brl1/Brr6"/>
</dbReference>
<feature type="compositionally biased region" description="Acidic residues" evidence="1">
    <location>
        <begin position="163"/>
        <end position="173"/>
    </location>
</feature>
<dbReference type="Proteomes" id="UP000284842">
    <property type="component" value="Unassembled WGS sequence"/>
</dbReference>
<dbReference type="GO" id="GO:0006998">
    <property type="term" value="P:nuclear envelope organization"/>
    <property type="evidence" value="ECO:0007669"/>
    <property type="project" value="InterPro"/>
</dbReference>
<reference evidence="4 5" key="1">
    <citation type="journal article" date="2018" name="Evol. Lett.">
        <title>Horizontal gene cluster transfer increased hallucinogenic mushroom diversity.</title>
        <authorList>
            <person name="Reynolds H.T."/>
            <person name="Vijayakumar V."/>
            <person name="Gluck-Thaler E."/>
            <person name="Korotkin H.B."/>
            <person name="Matheny P.B."/>
            <person name="Slot J.C."/>
        </authorList>
    </citation>
    <scope>NUCLEOTIDE SEQUENCE [LARGE SCALE GENOMIC DNA]</scope>
    <source>
        <strain evidence="4 5">2629</strain>
    </source>
</reference>
<dbReference type="GO" id="GO:0031965">
    <property type="term" value="C:nuclear membrane"/>
    <property type="evidence" value="ECO:0007669"/>
    <property type="project" value="InterPro"/>
</dbReference>
<dbReference type="SMART" id="SM01042">
    <property type="entry name" value="Brr6_like_C_C"/>
    <property type="match status" value="1"/>
</dbReference>
<dbReference type="GO" id="GO:0055088">
    <property type="term" value="P:lipid homeostasis"/>
    <property type="evidence" value="ECO:0007669"/>
    <property type="project" value="InterPro"/>
</dbReference>
<sequence length="403" mass="45201">MANRFPYSQRSKEAPMDYQWTNRSPIKPAWVASGDDDAESTRKRSHDRIVSPTPTLGTPQPTFGTNQNVPFLFQPAPAPPPPAHPWMPPPQFTPSKAFPDIKDVDMSEASPLRAEDAPHDQSKSPEKESESTNNRPLAIGGLRRVYNKRTKPKKSKVQRGHEEDEDAASESGEEGAITPVSRTTSNHYTLNMPAPAAPPSDLPYVLLGYLQFFFNLSLILIFLYLFIQFILTVQRDVEHRISEYSQDIIQEISMCAAQYRNNLCDTNPIPAMVQQCANWQTCMNRDPTVVGRAKVGAELIAEVVNGFVEPISWKTLIFTLTSLAFLTVFINTLLSLYRSKHQPIREVPPQPAPAFPIAPPTPFPAHAYNPYHTPGWGHYRTDDDMESPTRRRRLEGGAAAKIK</sequence>